<sequence>MPEFWYNVVTHEVEVGAQSDWTQLIGPYETREEAEKALEKVQQRNEAWDADDDE</sequence>
<name>A0A1H1GX95_9MICC</name>
<dbReference type="Proteomes" id="UP000181917">
    <property type="component" value="Unassembled WGS sequence"/>
</dbReference>
<evidence type="ECO:0000313" key="3">
    <source>
        <dbReference type="Proteomes" id="UP000181917"/>
    </source>
</evidence>
<protein>
    <submittedName>
        <fullName evidence="2">Sporulation related domain-containing protein</fullName>
    </submittedName>
</protein>
<reference evidence="2 3" key="1">
    <citation type="submission" date="2016-10" db="EMBL/GenBank/DDBJ databases">
        <authorList>
            <person name="de Groot N.N."/>
        </authorList>
    </citation>
    <scope>NUCLEOTIDE SEQUENCE [LARGE SCALE GENOMIC DNA]</scope>
    <source>
        <strain evidence="2 3">DSM 20117</strain>
    </source>
</reference>
<dbReference type="GO" id="GO:0042834">
    <property type="term" value="F:peptidoglycan binding"/>
    <property type="evidence" value="ECO:0007669"/>
    <property type="project" value="InterPro"/>
</dbReference>
<gene>
    <name evidence="2" type="ORF">SAMN04489742_4397</name>
</gene>
<proteinExistence type="predicted"/>
<keyword evidence="3" id="KW-1185">Reference proteome</keyword>
<evidence type="ECO:0000259" key="1">
    <source>
        <dbReference type="Pfam" id="PF05036"/>
    </source>
</evidence>
<dbReference type="STRING" id="37928.SAMN04489742_4397"/>
<evidence type="ECO:0000313" key="2">
    <source>
        <dbReference type="EMBL" id="SDR17807.1"/>
    </source>
</evidence>
<dbReference type="EMBL" id="FNKH01000002">
    <property type="protein sequence ID" value="SDR17807.1"/>
    <property type="molecule type" value="Genomic_DNA"/>
</dbReference>
<accession>A0A1H1GX95</accession>
<dbReference type="OrthoDB" id="3268477at2"/>
<dbReference type="Pfam" id="PF05036">
    <property type="entry name" value="SPOR"/>
    <property type="match status" value="1"/>
</dbReference>
<dbReference type="AlphaFoldDB" id="A0A1H1GX95"/>
<feature type="domain" description="SPOR" evidence="1">
    <location>
        <begin position="12"/>
        <end position="45"/>
    </location>
</feature>
<organism evidence="2 3">
    <name type="scientific">Crystallibacter crystallopoietes</name>
    <dbReference type="NCBI Taxonomy" id="37928"/>
    <lineage>
        <taxon>Bacteria</taxon>
        <taxon>Bacillati</taxon>
        <taxon>Actinomycetota</taxon>
        <taxon>Actinomycetes</taxon>
        <taxon>Micrococcales</taxon>
        <taxon>Micrococcaceae</taxon>
        <taxon>Crystallibacter</taxon>
    </lineage>
</organism>
<dbReference type="InterPro" id="IPR007730">
    <property type="entry name" value="SPOR-like_dom"/>
</dbReference>
<dbReference type="RefSeq" id="WP_139003748.1">
    <property type="nucleotide sequence ID" value="NZ_CP018863.1"/>
</dbReference>